<keyword evidence="1" id="KW-0238">DNA-binding</keyword>
<dbReference type="GO" id="GO:0003677">
    <property type="term" value="F:DNA binding"/>
    <property type="evidence" value="ECO:0007669"/>
    <property type="project" value="UniProtKB-KW"/>
</dbReference>
<dbReference type="Pfam" id="PF01381">
    <property type="entry name" value="HTH_3"/>
    <property type="match status" value="1"/>
</dbReference>
<sequence>MQHRLPENIKSCRKKMRLTQEQLAETMGVTVGTVSKWENGNCIPDINMIMDLADFFNLSMDTLVGYDLSSKKVDDILTSIQEELSNHNNEVALDMAEKAARRYPLNVKLLQKCALIYKIMYMDDKDDLYRLNAIEYLEKALEVVKNSPDNRREESEIILEMANLQKDDEKALSLLQSINVKGVFNDLVGDRLYSLGRKDEALDYYDKAINLGVFDIYSAVAQLNWHLVKMKKYGDSIELLSWLVSIIKGMIKGNSVCYFHRTLAMMHLQTALDYCLLKDKENMISSLEQAKQYAKLFDSNPVFEIYTGTKFVYGPMSDKPVAYDDIGGVSILNGLQTIIMNYVQSDNMDFDKSEKESISKMLDYFKIL</sequence>
<evidence type="ECO:0000313" key="4">
    <source>
        <dbReference type="Proteomes" id="UP000327030"/>
    </source>
</evidence>
<organism evidence="3 4">
    <name type="scientific">Pseudobutyrivibrio xylanivorans</name>
    <dbReference type="NCBI Taxonomy" id="185007"/>
    <lineage>
        <taxon>Bacteria</taxon>
        <taxon>Bacillati</taxon>
        <taxon>Bacillota</taxon>
        <taxon>Clostridia</taxon>
        <taxon>Lachnospirales</taxon>
        <taxon>Lachnospiraceae</taxon>
        <taxon>Pseudobutyrivibrio</taxon>
    </lineage>
</organism>
<feature type="domain" description="HTH cro/C1-type" evidence="2">
    <location>
        <begin position="9"/>
        <end position="63"/>
    </location>
</feature>
<evidence type="ECO:0000259" key="2">
    <source>
        <dbReference type="PROSITE" id="PS50943"/>
    </source>
</evidence>
<dbReference type="AlphaFoldDB" id="A0A5P6VRG2"/>
<dbReference type="Gene3D" id="1.25.40.10">
    <property type="entry name" value="Tetratricopeptide repeat domain"/>
    <property type="match status" value="1"/>
</dbReference>
<accession>A0A5P6VRG2</accession>
<evidence type="ECO:0000256" key="1">
    <source>
        <dbReference type="ARBA" id="ARBA00023125"/>
    </source>
</evidence>
<dbReference type="PANTHER" id="PTHR46558">
    <property type="entry name" value="TRACRIPTIONAL REGULATORY PROTEIN-RELATED-RELATED"/>
    <property type="match status" value="1"/>
</dbReference>
<dbReference type="InterPro" id="IPR010982">
    <property type="entry name" value="Lambda_DNA-bd_dom_sf"/>
</dbReference>
<dbReference type="PROSITE" id="PS50943">
    <property type="entry name" value="HTH_CROC1"/>
    <property type="match status" value="1"/>
</dbReference>
<reference evidence="4" key="1">
    <citation type="submission" date="2019-08" db="EMBL/GenBank/DDBJ databases">
        <title>Complete Genome Sequence of the Polysaccharide-Degrading Rumen Bacterium Pseudobutyrivibrio xylanivorans MA3014.</title>
        <authorList>
            <person name="Palevich N."/>
            <person name="Maclean P.H."/>
            <person name="Kelly W.J."/>
            <person name="Leahy S.C."/>
            <person name="Rakonjac J."/>
            <person name="Attwood G.T."/>
        </authorList>
    </citation>
    <scope>NUCLEOTIDE SEQUENCE [LARGE SCALE GENOMIC DNA]</scope>
    <source>
        <strain evidence="4">MA3014</strain>
    </source>
</reference>
<dbReference type="EMBL" id="CP043028">
    <property type="protein sequence ID" value="QFJ54279.1"/>
    <property type="molecule type" value="Genomic_DNA"/>
</dbReference>
<protein>
    <submittedName>
        <fullName evidence="3">Helix-turn-helix domain-containing protein</fullName>
    </submittedName>
</protein>
<dbReference type="OrthoDB" id="9812495at2"/>
<dbReference type="KEGG" id="pxv:FXF36_05105"/>
<dbReference type="Gene3D" id="1.10.260.40">
    <property type="entry name" value="lambda repressor-like DNA-binding domains"/>
    <property type="match status" value="1"/>
</dbReference>
<dbReference type="RefSeq" id="WP_151622773.1">
    <property type="nucleotide sequence ID" value="NZ_CP043028.1"/>
</dbReference>
<gene>
    <name evidence="3" type="ORF">FXF36_05105</name>
</gene>
<proteinExistence type="predicted"/>
<dbReference type="SUPFAM" id="SSF47413">
    <property type="entry name" value="lambda repressor-like DNA-binding domains"/>
    <property type="match status" value="1"/>
</dbReference>
<dbReference type="InterPro" id="IPR011990">
    <property type="entry name" value="TPR-like_helical_dom_sf"/>
</dbReference>
<dbReference type="Proteomes" id="UP000327030">
    <property type="component" value="Chromosome 1"/>
</dbReference>
<evidence type="ECO:0000313" key="3">
    <source>
        <dbReference type="EMBL" id="QFJ54279.1"/>
    </source>
</evidence>
<dbReference type="CDD" id="cd00093">
    <property type="entry name" value="HTH_XRE"/>
    <property type="match status" value="1"/>
</dbReference>
<name>A0A5P6VRG2_PSEXY</name>
<dbReference type="PANTHER" id="PTHR46558:SF11">
    <property type="entry name" value="HTH-TYPE TRANSCRIPTIONAL REGULATOR XRE"/>
    <property type="match status" value="1"/>
</dbReference>
<dbReference type="InterPro" id="IPR001387">
    <property type="entry name" value="Cro/C1-type_HTH"/>
</dbReference>
<dbReference type="SMART" id="SM00530">
    <property type="entry name" value="HTH_XRE"/>
    <property type="match status" value="1"/>
</dbReference>
<dbReference type="SUPFAM" id="SSF48452">
    <property type="entry name" value="TPR-like"/>
    <property type="match status" value="1"/>
</dbReference>